<evidence type="ECO:0000313" key="1">
    <source>
        <dbReference type="EMBL" id="AII97628.1"/>
    </source>
</evidence>
<reference evidence="1" key="1">
    <citation type="submission" date="2013-07" db="EMBL/GenBank/DDBJ databases">
        <title>Nephila pilipes venom gland.</title>
        <authorList>
            <person name="Huo L.J."/>
        </authorList>
    </citation>
    <scope>NUCLEOTIDE SEQUENCE</scope>
    <source>
        <tissue evidence="1">Venom gland</tissue>
    </source>
</reference>
<protein>
    <submittedName>
        <fullName evidence="1">BLTX234</fullName>
    </submittedName>
</protein>
<proteinExistence type="evidence at transcript level"/>
<dbReference type="EMBL" id="KF433304">
    <property type="protein sequence ID" value="AII97628.1"/>
    <property type="molecule type" value="mRNA"/>
</dbReference>
<name>A0A076KZQ7_NEPPI</name>
<sequence>MGHCSNSDHSCWHHFLSFRYRPKTYDDAEWTIQS</sequence>
<organism evidence="1">
    <name type="scientific">Nephila pilipes</name>
    <name type="common">Giant wood spider</name>
    <name type="synonym">Nephila maculata</name>
    <dbReference type="NCBI Taxonomy" id="299642"/>
    <lineage>
        <taxon>Eukaryota</taxon>
        <taxon>Metazoa</taxon>
        <taxon>Ecdysozoa</taxon>
        <taxon>Arthropoda</taxon>
        <taxon>Chelicerata</taxon>
        <taxon>Arachnida</taxon>
        <taxon>Araneae</taxon>
        <taxon>Araneomorphae</taxon>
        <taxon>Entelegynae</taxon>
        <taxon>Araneoidea</taxon>
        <taxon>Nephilidae</taxon>
        <taxon>Nephila</taxon>
    </lineage>
</organism>
<dbReference type="AlphaFoldDB" id="A0A076KZQ7"/>
<accession>A0A076KZQ7</accession>